<dbReference type="AlphaFoldDB" id="A0A8H3ZET5"/>
<sequence length="122" mass="12638">MADGVTDSYVSEVALWVAYGDWRQTRRLADPVAVADAEARQTLAVDDAGLATCFARLITSESDPMSGVEEGGPSRAPGQQQWKGATLGQKRLAALSLAAFSKGDGRATLAGQGNRRGGTLGG</sequence>
<protein>
    <submittedName>
        <fullName evidence="2">Uncharacterized protein</fullName>
    </submittedName>
</protein>
<accession>A0A8H3ZET5</accession>
<organism evidence="2 3">
    <name type="scientific">Venturia inaequalis</name>
    <name type="common">Apple scab fungus</name>
    <dbReference type="NCBI Taxonomy" id="5025"/>
    <lineage>
        <taxon>Eukaryota</taxon>
        <taxon>Fungi</taxon>
        <taxon>Dikarya</taxon>
        <taxon>Ascomycota</taxon>
        <taxon>Pezizomycotina</taxon>
        <taxon>Dothideomycetes</taxon>
        <taxon>Pleosporomycetidae</taxon>
        <taxon>Venturiales</taxon>
        <taxon>Venturiaceae</taxon>
        <taxon>Venturia</taxon>
    </lineage>
</organism>
<dbReference type="EMBL" id="WNWR01000127">
    <property type="protein sequence ID" value="KAE9990657.1"/>
    <property type="molecule type" value="Genomic_DNA"/>
</dbReference>
<feature type="region of interest" description="Disordered" evidence="1">
    <location>
        <begin position="62"/>
        <end position="83"/>
    </location>
</feature>
<dbReference type="Proteomes" id="UP000490939">
    <property type="component" value="Unassembled WGS sequence"/>
</dbReference>
<gene>
    <name evidence="2" type="ORF">EG327_001104</name>
</gene>
<name>A0A8H3ZET5_VENIN</name>
<evidence type="ECO:0000313" key="2">
    <source>
        <dbReference type="EMBL" id="KAE9990657.1"/>
    </source>
</evidence>
<keyword evidence="3" id="KW-1185">Reference proteome</keyword>
<reference evidence="2 3" key="1">
    <citation type="submission" date="2019-07" db="EMBL/GenBank/DDBJ databases">
        <title>Venturia inaequalis Genome Resource.</title>
        <authorList>
            <person name="Lichtner F.J."/>
        </authorList>
    </citation>
    <scope>NUCLEOTIDE SEQUENCE [LARGE SCALE GENOMIC DNA]</scope>
    <source>
        <strain evidence="2 3">DMI_063113</strain>
    </source>
</reference>
<evidence type="ECO:0000256" key="1">
    <source>
        <dbReference type="SAM" id="MobiDB-lite"/>
    </source>
</evidence>
<evidence type="ECO:0000313" key="3">
    <source>
        <dbReference type="Proteomes" id="UP000490939"/>
    </source>
</evidence>
<proteinExistence type="predicted"/>
<comment type="caution">
    <text evidence="2">The sequence shown here is derived from an EMBL/GenBank/DDBJ whole genome shotgun (WGS) entry which is preliminary data.</text>
</comment>